<protein>
    <submittedName>
        <fullName evidence="2">Uncharacterized protein</fullName>
    </submittedName>
</protein>
<feature type="compositionally biased region" description="Polar residues" evidence="1">
    <location>
        <begin position="1021"/>
        <end position="1034"/>
    </location>
</feature>
<feature type="compositionally biased region" description="Basic and acidic residues" evidence="1">
    <location>
        <begin position="900"/>
        <end position="910"/>
    </location>
</feature>
<feature type="region of interest" description="Disordered" evidence="1">
    <location>
        <begin position="159"/>
        <end position="298"/>
    </location>
</feature>
<comment type="caution">
    <text evidence="2">The sequence shown here is derived from an EMBL/GenBank/DDBJ whole genome shotgun (WGS) entry which is preliminary data.</text>
</comment>
<feature type="region of interest" description="Disordered" evidence="1">
    <location>
        <begin position="886"/>
        <end position="918"/>
    </location>
</feature>
<feature type="compositionally biased region" description="Polar residues" evidence="1">
    <location>
        <begin position="277"/>
        <end position="289"/>
    </location>
</feature>
<evidence type="ECO:0000313" key="3">
    <source>
        <dbReference type="Proteomes" id="UP000239156"/>
    </source>
</evidence>
<evidence type="ECO:0000313" key="2">
    <source>
        <dbReference type="EMBL" id="POW16485.1"/>
    </source>
</evidence>
<feature type="compositionally biased region" description="Low complexity" evidence="1">
    <location>
        <begin position="259"/>
        <end position="268"/>
    </location>
</feature>
<dbReference type="AlphaFoldDB" id="A0A2S4W3X8"/>
<feature type="compositionally biased region" description="Polar residues" evidence="1">
    <location>
        <begin position="220"/>
        <end position="232"/>
    </location>
</feature>
<feature type="region of interest" description="Disordered" evidence="1">
    <location>
        <begin position="1"/>
        <end position="23"/>
    </location>
</feature>
<dbReference type="EMBL" id="PKSL01000007">
    <property type="protein sequence ID" value="POW16485.1"/>
    <property type="molecule type" value="Genomic_DNA"/>
</dbReference>
<keyword evidence="3" id="KW-1185">Reference proteome</keyword>
<feature type="compositionally biased region" description="Polar residues" evidence="1">
    <location>
        <begin position="714"/>
        <end position="726"/>
    </location>
</feature>
<organism evidence="2 3">
    <name type="scientific">Puccinia striiformis</name>
    <dbReference type="NCBI Taxonomy" id="27350"/>
    <lineage>
        <taxon>Eukaryota</taxon>
        <taxon>Fungi</taxon>
        <taxon>Dikarya</taxon>
        <taxon>Basidiomycota</taxon>
        <taxon>Pucciniomycotina</taxon>
        <taxon>Pucciniomycetes</taxon>
        <taxon>Pucciniales</taxon>
        <taxon>Pucciniaceae</taxon>
        <taxon>Puccinia</taxon>
    </lineage>
</organism>
<feature type="region of interest" description="Disordered" evidence="1">
    <location>
        <begin position="625"/>
        <end position="655"/>
    </location>
</feature>
<feature type="region of interest" description="Disordered" evidence="1">
    <location>
        <begin position="987"/>
        <end position="1050"/>
    </location>
</feature>
<accession>A0A2S4W3X8</accession>
<gene>
    <name evidence="2" type="ORF">PSTT_01340</name>
</gene>
<sequence>MDYDRDVSRSTNPEPPPHWMHPRYDPNRSIAGLVEIFCEKIKPMIPGLLKAHCSVKASPAGIYDMTLGRYLTDDDVITPCTSHNPGLEAVPAHHPSLKGKTIAQIKSMLLKLEDPVSVPSKILIKPLRILATEKLNAADRRCVQLDSRHHLDLDSHSDLTELSTSESEDNNASEFKENNMFKSSQGKSEDDNTQPTSASKTRTRGGVKNPNKTFKGAIQHTISPPSKNTVQPTRPHAVKTPRQTPTNPRATAGTDHDTVSPTSTSTSPPKRPRSIKTPCQTPENHQTAAGTDHKTVSPASISIGPPLRARADKTTCQILAAALLPGVVFSDGHANTPPLENCPSQERNSPVEEAPLFDLPSQQCVSEPLIPSNPQDPKNQTLMVPTAPPLSHNITPPLIEILSSPSAEPAPTAYLDIFKSEDMQLLSAIDFSKPLPDKSSSSPNIPMIFLDKPLEAYHPPIPLAVLPFTTVVSQQTKEEQPLLAEIPDNQPTTSNDFAPMDIDTIEEPKRCPSEEIFQCLDENIVQAKDGTWHLLAIDRYLKPPVRCQVPTNRSKVPPTSSKHLPSGPNNLEEFCSCTQTRNRYQVPSLVQAKLRLMSPSPIPSANGLDSWLFCLLLSEQLVPMNQPGDRESGKVKTEVTQAPPAADSDPSALPNKDVFQCLDKDIKEAKLKLQSAKPIPAKRVEQPSKPLSPTRIFPNIPPGAKKTEAAQAPKTANSNLPSSGRSLQHPKVKDDDCCHFTSLTFDFRVNTYSQAKRAPFPVEQPSKPISPWILPTEGSCGTKTEATQALYTAHSSALALPSIRPSPDPVKIKENACTHPTSPPSPPQLVIVLNTPTAVDSSALASPSIRTSPDPVKVEENVCTHPTYLPSLPQLAVVLDTPTAADAQASALPSSQPSPDHVKVEEDRHTHPISPPSPPQLAVVLDTLTAADSIVPALPRSTPSPQLIVASAAWDDDTSTTVSEDTVRGGPADVPSAAYADANETYHPLESSSSADTVTRRPADDVPSAVYPHVNEMCHPLTSSPSPRSVQTPASIPPSLINSLEEEEEL</sequence>
<dbReference type="VEuPathDB" id="FungiDB:PSTT_01340"/>
<reference evidence="2" key="1">
    <citation type="submission" date="2017-12" db="EMBL/GenBank/DDBJ databases">
        <title>Gene loss provides genomic basis for host adaptation in cereal stripe rust fungi.</title>
        <authorList>
            <person name="Xia C."/>
        </authorList>
    </citation>
    <scope>NUCLEOTIDE SEQUENCE [LARGE SCALE GENOMIC DNA]</scope>
    <source>
        <strain evidence="2">93-210</strain>
    </source>
</reference>
<feature type="compositionally biased region" description="Low complexity" evidence="1">
    <location>
        <begin position="886"/>
        <end position="899"/>
    </location>
</feature>
<dbReference type="VEuPathDB" id="FungiDB:PSHT_01284"/>
<feature type="compositionally biased region" description="Low complexity" evidence="1">
    <location>
        <begin position="642"/>
        <end position="654"/>
    </location>
</feature>
<dbReference type="Proteomes" id="UP000239156">
    <property type="component" value="Unassembled WGS sequence"/>
</dbReference>
<feature type="compositionally biased region" description="Basic and acidic residues" evidence="1">
    <location>
        <begin position="628"/>
        <end position="637"/>
    </location>
</feature>
<name>A0A2S4W3X8_9BASI</name>
<proteinExistence type="predicted"/>
<evidence type="ECO:0000256" key="1">
    <source>
        <dbReference type="SAM" id="MobiDB-lite"/>
    </source>
</evidence>
<feature type="region of interest" description="Disordered" evidence="1">
    <location>
        <begin position="673"/>
        <end position="732"/>
    </location>
</feature>